<dbReference type="EMBL" id="CACVBM020001673">
    <property type="protein sequence ID" value="CAA7057191.1"/>
    <property type="molecule type" value="Genomic_DNA"/>
</dbReference>
<keyword evidence="3" id="KW-1185">Reference proteome</keyword>
<keyword evidence="1" id="KW-0732">Signal</keyword>
<organism evidence="2 3">
    <name type="scientific">Microthlaspi erraticum</name>
    <dbReference type="NCBI Taxonomy" id="1685480"/>
    <lineage>
        <taxon>Eukaryota</taxon>
        <taxon>Viridiplantae</taxon>
        <taxon>Streptophyta</taxon>
        <taxon>Embryophyta</taxon>
        <taxon>Tracheophyta</taxon>
        <taxon>Spermatophyta</taxon>
        <taxon>Magnoliopsida</taxon>
        <taxon>eudicotyledons</taxon>
        <taxon>Gunneridae</taxon>
        <taxon>Pentapetalae</taxon>
        <taxon>rosids</taxon>
        <taxon>malvids</taxon>
        <taxon>Brassicales</taxon>
        <taxon>Brassicaceae</taxon>
        <taxon>Coluteocarpeae</taxon>
        <taxon>Microthlaspi</taxon>
    </lineage>
</organism>
<proteinExistence type="predicted"/>
<gene>
    <name evidence="2" type="ORF">MERR_LOCUS44427</name>
</gene>
<accession>A0A6D2KVE3</accession>
<feature type="chain" id="PRO_5025569384" evidence="1">
    <location>
        <begin position="25"/>
        <end position="150"/>
    </location>
</feature>
<evidence type="ECO:0000313" key="2">
    <source>
        <dbReference type="EMBL" id="CAA7057191.1"/>
    </source>
</evidence>
<dbReference type="PANTHER" id="PTHR34458">
    <property type="entry name" value="POLLEN OLE E 1 ALLERGEN AND EXTENSIN FAMILY PROTEIN-RELATED"/>
    <property type="match status" value="1"/>
</dbReference>
<sequence>MMAQSNVALLSILLMASLSSVSNGLTLFGLRIDRVAIRGTLLCSLYGDPNAPPVSNAIVYLVCGDSNSTITQAVTDPVGVFFITLNVLETVLINPAQCIIEANFPTASCQIYPPDGSVTATVNLVSIVITSLQTIANYASSTFFSEGVYR</sequence>
<reference evidence="2" key="1">
    <citation type="submission" date="2020-01" db="EMBL/GenBank/DDBJ databases">
        <authorList>
            <person name="Mishra B."/>
        </authorList>
    </citation>
    <scope>NUCLEOTIDE SEQUENCE [LARGE SCALE GENOMIC DNA]</scope>
</reference>
<dbReference type="PANTHER" id="PTHR34458:SF21">
    <property type="entry name" value="POLLEN OLE E 1 ALLERGEN AND EXTENSIN FAMILY PROTEIN"/>
    <property type="match status" value="1"/>
</dbReference>
<dbReference type="InterPro" id="IPR040404">
    <property type="entry name" value="Phylloplanin-like"/>
</dbReference>
<feature type="signal peptide" evidence="1">
    <location>
        <begin position="1"/>
        <end position="24"/>
    </location>
</feature>
<evidence type="ECO:0000256" key="1">
    <source>
        <dbReference type="SAM" id="SignalP"/>
    </source>
</evidence>
<evidence type="ECO:0000313" key="3">
    <source>
        <dbReference type="Proteomes" id="UP000467841"/>
    </source>
</evidence>
<dbReference type="Proteomes" id="UP000467841">
    <property type="component" value="Unassembled WGS sequence"/>
</dbReference>
<name>A0A6D2KVE3_9BRAS</name>
<dbReference type="OrthoDB" id="1077987at2759"/>
<protein>
    <submittedName>
        <fullName evidence="2">Uncharacterized protein</fullName>
    </submittedName>
</protein>
<dbReference type="AlphaFoldDB" id="A0A6D2KVE3"/>
<comment type="caution">
    <text evidence="2">The sequence shown here is derived from an EMBL/GenBank/DDBJ whole genome shotgun (WGS) entry which is preliminary data.</text>
</comment>